<evidence type="ECO:0000313" key="1">
    <source>
        <dbReference type="EMBL" id="NKI92008.1"/>
    </source>
</evidence>
<name>A0ABX1HP22_9BACT</name>
<evidence type="ECO:0000313" key="2">
    <source>
        <dbReference type="Proteomes" id="UP000717634"/>
    </source>
</evidence>
<keyword evidence="2" id="KW-1185">Reference proteome</keyword>
<dbReference type="EMBL" id="JAAVTK010000029">
    <property type="protein sequence ID" value="NKI92008.1"/>
    <property type="molecule type" value="Genomic_DNA"/>
</dbReference>
<gene>
    <name evidence="1" type="ORF">HBN54_004632</name>
</gene>
<protein>
    <submittedName>
        <fullName evidence="1">Uncharacterized protein</fullName>
    </submittedName>
</protein>
<comment type="caution">
    <text evidence="1">The sequence shown here is derived from an EMBL/GenBank/DDBJ whole genome shotgun (WGS) entry which is preliminary data.</text>
</comment>
<proteinExistence type="predicted"/>
<organism evidence="1 2">
    <name type="scientific">Hymenobacter artigasi</name>
    <dbReference type="NCBI Taxonomy" id="2719616"/>
    <lineage>
        <taxon>Bacteria</taxon>
        <taxon>Pseudomonadati</taxon>
        <taxon>Bacteroidota</taxon>
        <taxon>Cytophagia</taxon>
        <taxon>Cytophagales</taxon>
        <taxon>Hymenobacteraceae</taxon>
        <taxon>Hymenobacter</taxon>
    </lineage>
</organism>
<accession>A0ABX1HP22</accession>
<dbReference type="Proteomes" id="UP000717634">
    <property type="component" value="Unassembled WGS sequence"/>
</dbReference>
<dbReference type="RefSeq" id="WP_168675547.1">
    <property type="nucleotide sequence ID" value="NZ_JAAVTK010000029.1"/>
</dbReference>
<reference evidence="1 2" key="1">
    <citation type="submission" date="2020-03" db="EMBL/GenBank/DDBJ databases">
        <title>Genomic Encyclopedia of Type Strains, Phase IV (KMG-V): Genome sequencing to study the core and pangenomes of soil and plant-associated prokaryotes.</title>
        <authorList>
            <person name="Whitman W."/>
        </authorList>
    </citation>
    <scope>NUCLEOTIDE SEQUENCE [LARGE SCALE GENOMIC DNA]</scope>
    <source>
        <strain evidence="1 2">1B</strain>
    </source>
</reference>
<sequence length="122" mass="14490">MTVLHVPEQDRELWNQAGLPLRALVWVLKRVLPRANLDYDAHDEQLAYWLVEVNDQRQAEREIGFSAQNEPFMFAPTDRNYGVWTDSDRVFVTEQFEARNDFPFDATWNKLYEQTRQGTRSL</sequence>